<comment type="similarity">
    <text evidence="6">Belongs to the YccS/YhfK family.</text>
</comment>
<organism evidence="9 10">
    <name type="scientific">Staphylococcus delphini</name>
    <dbReference type="NCBI Taxonomy" id="53344"/>
    <lineage>
        <taxon>Bacteria</taxon>
        <taxon>Bacillati</taxon>
        <taxon>Bacillota</taxon>
        <taxon>Bacilli</taxon>
        <taxon>Bacillales</taxon>
        <taxon>Staphylococcaceae</taxon>
        <taxon>Staphylococcus</taxon>
        <taxon>Staphylococcus intermedius group</taxon>
    </lineage>
</organism>
<evidence type="ECO:0000313" key="9">
    <source>
        <dbReference type="EMBL" id="PCF54260.1"/>
    </source>
</evidence>
<dbReference type="RefSeq" id="WP_096593453.1">
    <property type="nucleotide sequence ID" value="NZ_MWUU01000015.1"/>
</dbReference>
<feature type="transmembrane region" description="Helical" evidence="7">
    <location>
        <begin position="139"/>
        <end position="158"/>
    </location>
</feature>
<keyword evidence="2" id="KW-1003">Cell membrane</keyword>
<feature type="transmembrane region" description="Helical" evidence="7">
    <location>
        <begin position="69"/>
        <end position="85"/>
    </location>
</feature>
<evidence type="ECO:0000256" key="6">
    <source>
        <dbReference type="ARBA" id="ARBA00043993"/>
    </source>
</evidence>
<dbReference type="Proteomes" id="UP000218335">
    <property type="component" value="Unassembled WGS sequence"/>
</dbReference>
<comment type="caution">
    <text evidence="9">The sequence shown here is derived from an EMBL/GenBank/DDBJ whole genome shotgun (WGS) entry which is preliminary data.</text>
</comment>
<dbReference type="PANTHER" id="PTHR30509:SF9">
    <property type="entry name" value="MULTIDRUG RESISTANCE PROTEIN MDTO"/>
    <property type="match status" value="1"/>
</dbReference>
<evidence type="ECO:0000256" key="5">
    <source>
        <dbReference type="ARBA" id="ARBA00023136"/>
    </source>
</evidence>
<feature type="transmembrane region" description="Helical" evidence="7">
    <location>
        <begin position="115"/>
        <end position="133"/>
    </location>
</feature>
<dbReference type="Pfam" id="PF13515">
    <property type="entry name" value="FUSC_2"/>
    <property type="match status" value="1"/>
</dbReference>
<evidence type="ECO:0000256" key="7">
    <source>
        <dbReference type="SAM" id="Phobius"/>
    </source>
</evidence>
<protein>
    <submittedName>
        <fullName evidence="9">FUSC family protein</fullName>
    </submittedName>
</protein>
<evidence type="ECO:0000256" key="1">
    <source>
        <dbReference type="ARBA" id="ARBA00004651"/>
    </source>
</evidence>
<dbReference type="GO" id="GO:0005886">
    <property type="term" value="C:plasma membrane"/>
    <property type="evidence" value="ECO:0007669"/>
    <property type="project" value="UniProtKB-SubCell"/>
</dbReference>
<feature type="transmembrane region" description="Helical" evidence="7">
    <location>
        <begin position="386"/>
        <end position="402"/>
    </location>
</feature>
<accession>A0A2A4GUF0</accession>
<dbReference type="InterPro" id="IPR049453">
    <property type="entry name" value="Memb_transporter_dom"/>
</dbReference>
<feature type="transmembrane region" description="Helical" evidence="7">
    <location>
        <begin position="331"/>
        <end position="354"/>
    </location>
</feature>
<evidence type="ECO:0000313" key="10">
    <source>
        <dbReference type="Proteomes" id="UP000218335"/>
    </source>
</evidence>
<name>A0A2A4GUF0_9STAP</name>
<feature type="domain" description="Integral membrane bound transporter" evidence="8">
    <location>
        <begin position="346"/>
        <end position="471"/>
    </location>
</feature>
<evidence type="ECO:0000256" key="2">
    <source>
        <dbReference type="ARBA" id="ARBA00022475"/>
    </source>
</evidence>
<reference evidence="9 10" key="1">
    <citation type="journal article" date="2017" name="PLoS ONE">
        <title>Development of a real-time PCR for detection of Staphylococcus pseudintermedius using a novel automated comparison of whole-genome sequences.</title>
        <authorList>
            <person name="Verstappen K.M."/>
            <person name="Huijbregts L."/>
            <person name="Spaninks M."/>
            <person name="Wagenaar J.A."/>
            <person name="Fluit A.C."/>
            <person name="Duim B."/>
        </authorList>
    </citation>
    <scope>NUCLEOTIDE SEQUENCE [LARGE SCALE GENOMIC DNA]</scope>
    <source>
        <strain evidence="9 10">215070706401-1</strain>
    </source>
</reference>
<feature type="transmembrane region" description="Helical" evidence="7">
    <location>
        <begin position="408"/>
        <end position="430"/>
    </location>
</feature>
<feature type="transmembrane region" description="Helical" evidence="7">
    <location>
        <begin position="437"/>
        <end position="456"/>
    </location>
</feature>
<gene>
    <name evidence="9" type="ORF">B5C08_10315</name>
</gene>
<feature type="transmembrane region" description="Helical" evidence="7">
    <location>
        <begin position="32"/>
        <end position="57"/>
    </location>
</feature>
<dbReference type="EMBL" id="MWUU01000015">
    <property type="protein sequence ID" value="PCF54260.1"/>
    <property type="molecule type" value="Genomic_DNA"/>
</dbReference>
<dbReference type="PANTHER" id="PTHR30509">
    <property type="entry name" value="P-HYDROXYBENZOIC ACID EFFLUX PUMP SUBUNIT-RELATED"/>
    <property type="match status" value="1"/>
</dbReference>
<evidence type="ECO:0000256" key="4">
    <source>
        <dbReference type="ARBA" id="ARBA00022989"/>
    </source>
</evidence>
<keyword evidence="3 7" id="KW-0812">Transmembrane</keyword>
<keyword evidence="5 7" id="KW-0472">Membrane</keyword>
<evidence type="ECO:0000259" key="8">
    <source>
        <dbReference type="Pfam" id="PF13515"/>
    </source>
</evidence>
<feature type="transmembrane region" description="Helical" evidence="7">
    <location>
        <begin position="462"/>
        <end position="481"/>
    </location>
</feature>
<keyword evidence="4 7" id="KW-1133">Transmembrane helix</keyword>
<evidence type="ECO:0000256" key="3">
    <source>
        <dbReference type="ARBA" id="ARBA00022692"/>
    </source>
</evidence>
<feature type="transmembrane region" description="Helical" evidence="7">
    <location>
        <begin position="91"/>
        <end position="108"/>
    </location>
</feature>
<proteinExistence type="inferred from homology"/>
<dbReference type="AlphaFoldDB" id="A0A2A4GUF0"/>
<comment type="subcellular location">
    <subcellularLocation>
        <location evidence="1">Cell membrane</location>
        <topology evidence="1">Multi-pass membrane protein</topology>
    </subcellularLocation>
</comment>
<sequence length="642" mass="72552">MLTYFKNVAHIDVDKIDLQRGLRQGLLMFLPLLYGLMFHDFSSALLATIGTFASIYVFKGTFNSRLRSVTFAAIGLVVTMMIGILTASTPLLLGIFLLIVAVVPFYIFNTLNIPGPSSTFFIIAYSLASVMPLDPHAFLWRGAIVGIGGLLALIFVLIEIKIGHEHPEFSVVSKEFKEIQALIHHFNDQVTFNTLTKTTVQTLISTSEILQASRSVLKKKSVEVQRLSLLHRTAEGVYSELLELNAKGHRPMPSIIDEMMTDVVHRITQGKTSKSVWRKEVNVPDAFEELVGLIFNVDEMIDAPDEQVKKHVTRQSPQYLRRLRYHLTPESMHFISAAKYSVIIGIAIFVALMFNFERAYWIPLSAHTVLLGGTTIASIERAGARWIGTLIGIGIVIGFLLLEPNSLMVVIVLSLSGAITEILVGANYALAMFAITVQVILLGGLAQGTLMLAIAMPRLLDTTVGVGIAIIGVMIIGRRLASKRLPEFMADVTRIEARIFHALFSNVHYNVEHFRQRERLRLKINIENMQVMYRYAYGELLSNKKRTQYFYPAMFILEQMSFKLMQVMEDQKRMLISEEAMGQYLVVFENIAKLLEQGQRPEKVVTLPEMNHYAQLRRSLMQLQEIELYDYQNVRNPHLLKD</sequence>